<sequence length="43" mass="5073">MLFCSKRTLSVKSELTKHFLTVDCYYGVRQPSVYCLSELRQEI</sequence>
<dbReference type="AlphaFoldDB" id="A0A0V1C4D2"/>
<proteinExistence type="predicted"/>
<comment type="caution">
    <text evidence="1">The sequence shown here is derived from an EMBL/GenBank/DDBJ whole genome shotgun (WGS) entry which is preliminary data.</text>
</comment>
<evidence type="ECO:0000313" key="1">
    <source>
        <dbReference type="EMBL" id="KRY43900.1"/>
    </source>
</evidence>
<reference evidence="1 2" key="1">
    <citation type="submission" date="2015-01" db="EMBL/GenBank/DDBJ databases">
        <title>Evolution of Trichinella species and genotypes.</title>
        <authorList>
            <person name="Korhonen P.K."/>
            <person name="Edoardo P."/>
            <person name="Giuseppe L.R."/>
            <person name="Gasser R.B."/>
        </authorList>
    </citation>
    <scope>NUCLEOTIDE SEQUENCE [LARGE SCALE GENOMIC DNA]</scope>
    <source>
        <strain evidence="1">ISS120</strain>
    </source>
</reference>
<evidence type="ECO:0000313" key="2">
    <source>
        <dbReference type="Proteomes" id="UP000054653"/>
    </source>
</evidence>
<protein>
    <submittedName>
        <fullName evidence="1">Uncharacterized protein</fullName>
    </submittedName>
</protein>
<dbReference type="Proteomes" id="UP000054653">
    <property type="component" value="Unassembled WGS sequence"/>
</dbReference>
<name>A0A0V1C4D2_TRIBR</name>
<dbReference type="EMBL" id="JYDI01000835">
    <property type="protein sequence ID" value="KRY43900.1"/>
    <property type="molecule type" value="Genomic_DNA"/>
</dbReference>
<organism evidence="1 2">
    <name type="scientific">Trichinella britovi</name>
    <name type="common">Parasitic roundworm</name>
    <dbReference type="NCBI Taxonomy" id="45882"/>
    <lineage>
        <taxon>Eukaryota</taxon>
        <taxon>Metazoa</taxon>
        <taxon>Ecdysozoa</taxon>
        <taxon>Nematoda</taxon>
        <taxon>Enoplea</taxon>
        <taxon>Dorylaimia</taxon>
        <taxon>Trichinellida</taxon>
        <taxon>Trichinellidae</taxon>
        <taxon>Trichinella</taxon>
    </lineage>
</organism>
<accession>A0A0V1C4D2</accession>
<keyword evidence="2" id="KW-1185">Reference proteome</keyword>
<gene>
    <name evidence="1" type="ORF">T03_9813</name>
</gene>